<feature type="transmembrane region" description="Helical" evidence="2">
    <location>
        <begin position="7"/>
        <end position="25"/>
    </location>
</feature>
<keyword evidence="4" id="KW-1185">Reference proteome</keyword>
<evidence type="ECO:0000256" key="2">
    <source>
        <dbReference type="SAM" id="Phobius"/>
    </source>
</evidence>
<dbReference type="Proteomes" id="UP001558632">
    <property type="component" value="Unassembled WGS sequence"/>
</dbReference>
<evidence type="ECO:0000256" key="1">
    <source>
        <dbReference type="SAM" id="MobiDB-lite"/>
    </source>
</evidence>
<evidence type="ECO:0000313" key="4">
    <source>
        <dbReference type="Proteomes" id="UP001558632"/>
    </source>
</evidence>
<sequence>MDFPMEGAIYTCLAVIICWFMFCLFRRIRTRSKDVENDLKEPETDELDRRGKKKQRSKRIYICNKISNQRKRNSCVSTKSEENCECPRWSSECRTIIRNKR</sequence>
<organism evidence="3 4">
    <name type="scientific">Trichinella spiralis</name>
    <name type="common">Trichina worm</name>
    <dbReference type="NCBI Taxonomy" id="6334"/>
    <lineage>
        <taxon>Eukaryota</taxon>
        <taxon>Metazoa</taxon>
        <taxon>Ecdysozoa</taxon>
        <taxon>Nematoda</taxon>
        <taxon>Enoplea</taxon>
        <taxon>Dorylaimia</taxon>
        <taxon>Trichinellida</taxon>
        <taxon>Trichinellidae</taxon>
        <taxon>Trichinella</taxon>
    </lineage>
</organism>
<reference evidence="3 4" key="1">
    <citation type="submission" date="2024-07" db="EMBL/GenBank/DDBJ databases">
        <title>Enhanced genomic and transcriptomic resources for Trichinella pseudospiralis and T. spiralis underpin the discovery of pronounced molecular differences between stages and species.</title>
        <authorList>
            <person name="Pasi K.K."/>
            <person name="La Rosa G."/>
            <person name="Gomez-Morales M.A."/>
            <person name="Tosini F."/>
            <person name="Sumanam S."/>
            <person name="Young N.D."/>
            <person name="Chang B.C."/>
            <person name="Robin G.B."/>
        </authorList>
    </citation>
    <scope>NUCLEOTIDE SEQUENCE [LARGE SCALE GENOMIC DNA]</scope>
    <source>
        <strain evidence="3">ISS534</strain>
    </source>
</reference>
<gene>
    <name evidence="3" type="ORF">TSPI_03476</name>
</gene>
<keyword evidence="2" id="KW-1133">Transmembrane helix</keyword>
<dbReference type="EMBL" id="JBEUSY010000170">
    <property type="protein sequence ID" value="KAL1243170.1"/>
    <property type="molecule type" value="Genomic_DNA"/>
</dbReference>
<comment type="caution">
    <text evidence="3">The sequence shown here is derived from an EMBL/GenBank/DDBJ whole genome shotgun (WGS) entry which is preliminary data.</text>
</comment>
<accession>A0ABR3KRB5</accession>
<keyword evidence="2" id="KW-0472">Membrane</keyword>
<name>A0ABR3KRB5_TRISP</name>
<protein>
    <submittedName>
        <fullName evidence="3">Cell wall integrity and stress response component</fullName>
    </submittedName>
</protein>
<feature type="region of interest" description="Disordered" evidence="1">
    <location>
        <begin position="36"/>
        <end position="55"/>
    </location>
</feature>
<evidence type="ECO:0000313" key="3">
    <source>
        <dbReference type="EMBL" id="KAL1243170.1"/>
    </source>
</evidence>
<proteinExistence type="predicted"/>
<keyword evidence="2" id="KW-0812">Transmembrane</keyword>